<dbReference type="Pfam" id="PF12833">
    <property type="entry name" value="HTH_18"/>
    <property type="match status" value="1"/>
</dbReference>
<dbReference type="SMART" id="SM00448">
    <property type="entry name" value="REC"/>
    <property type="match status" value="1"/>
</dbReference>
<protein>
    <submittedName>
        <fullName evidence="7">Response regulator</fullName>
    </submittedName>
</protein>
<comment type="caution">
    <text evidence="7">The sequence shown here is derived from an EMBL/GenBank/DDBJ whole genome shotgun (WGS) entry which is preliminary data.</text>
</comment>
<keyword evidence="3" id="KW-0804">Transcription</keyword>
<dbReference type="PROSITE" id="PS01124">
    <property type="entry name" value="HTH_ARAC_FAMILY_2"/>
    <property type="match status" value="1"/>
</dbReference>
<evidence type="ECO:0000256" key="2">
    <source>
        <dbReference type="ARBA" id="ARBA00023125"/>
    </source>
</evidence>
<dbReference type="InterPro" id="IPR018062">
    <property type="entry name" value="HTH_AraC-typ_CS"/>
</dbReference>
<evidence type="ECO:0000256" key="1">
    <source>
        <dbReference type="ARBA" id="ARBA00023015"/>
    </source>
</evidence>
<feature type="modified residue" description="4-aspartylphosphate" evidence="4">
    <location>
        <position position="55"/>
    </location>
</feature>
<dbReference type="SMART" id="SM00342">
    <property type="entry name" value="HTH_ARAC"/>
    <property type="match status" value="1"/>
</dbReference>
<dbReference type="PROSITE" id="PS00041">
    <property type="entry name" value="HTH_ARAC_FAMILY_1"/>
    <property type="match status" value="1"/>
</dbReference>
<gene>
    <name evidence="7" type="ORF">ACFPYJ_05765</name>
</gene>
<dbReference type="PROSITE" id="PS50110">
    <property type="entry name" value="RESPONSE_REGULATORY"/>
    <property type="match status" value="1"/>
</dbReference>
<dbReference type="InterPro" id="IPR009057">
    <property type="entry name" value="Homeodomain-like_sf"/>
</dbReference>
<dbReference type="PANTHER" id="PTHR43280:SF34">
    <property type="entry name" value="ARAC-FAMILY TRANSCRIPTIONAL REGULATOR"/>
    <property type="match status" value="1"/>
</dbReference>
<dbReference type="PRINTS" id="PR00032">
    <property type="entry name" value="HTHARAC"/>
</dbReference>
<evidence type="ECO:0000256" key="3">
    <source>
        <dbReference type="ARBA" id="ARBA00023163"/>
    </source>
</evidence>
<evidence type="ECO:0000259" key="5">
    <source>
        <dbReference type="PROSITE" id="PS01124"/>
    </source>
</evidence>
<dbReference type="Gene3D" id="1.10.10.60">
    <property type="entry name" value="Homeodomain-like"/>
    <property type="match status" value="2"/>
</dbReference>
<dbReference type="InterPro" id="IPR020449">
    <property type="entry name" value="Tscrpt_reg_AraC-type_HTH"/>
</dbReference>
<accession>A0ABW0VT61</accession>
<dbReference type="Pfam" id="PF00072">
    <property type="entry name" value="Response_reg"/>
    <property type="match status" value="1"/>
</dbReference>
<evidence type="ECO:0000313" key="8">
    <source>
        <dbReference type="Proteomes" id="UP001596047"/>
    </source>
</evidence>
<organism evidence="7 8">
    <name type="scientific">Paenibacillus solisilvae</name>
    <dbReference type="NCBI Taxonomy" id="2486751"/>
    <lineage>
        <taxon>Bacteria</taxon>
        <taxon>Bacillati</taxon>
        <taxon>Bacillota</taxon>
        <taxon>Bacilli</taxon>
        <taxon>Bacillales</taxon>
        <taxon>Paenibacillaceae</taxon>
        <taxon>Paenibacillus</taxon>
    </lineage>
</organism>
<name>A0ABW0VT61_9BACL</name>
<dbReference type="RefSeq" id="WP_379187102.1">
    <property type="nucleotide sequence ID" value="NZ_JBHSOW010000018.1"/>
</dbReference>
<dbReference type="SUPFAM" id="SSF46689">
    <property type="entry name" value="Homeodomain-like"/>
    <property type="match status" value="1"/>
</dbReference>
<dbReference type="CDD" id="cd17536">
    <property type="entry name" value="REC_YesN-like"/>
    <property type="match status" value="1"/>
</dbReference>
<evidence type="ECO:0000256" key="4">
    <source>
        <dbReference type="PROSITE-ProRule" id="PRU00169"/>
    </source>
</evidence>
<reference evidence="8" key="1">
    <citation type="journal article" date="2019" name="Int. J. Syst. Evol. Microbiol.">
        <title>The Global Catalogue of Microorganisms (GCM) 10K type strain sequencing project: providing services to taxonomists for standard genome sequencing and annotation.</title>
        <authorList>
            <consortium name="The Broad Institute Genomics Platform"/>
            <consortium name="The Broad Institute Genome Sequencing Center for Infectious Disease"/>
            <person name="Wu L."/>
            <person name="Ma J."/>
        </authorList>
    </citation>
    <scope>NUCLEOTIDE SEQUENCE [LARGE SCALE GENOMIC DNA]</scope>
    <source>
        <strain evidence="8">CGMCC 1.3240</strain>
    </source>
</reference>
<keyword evidence="8" id="KW-1185">Reference proteome</keyword>
<sequence>MFQLMIVDDEPDHVDSLADNIPWSDHDIHHVFKAYSGDSAIEIIRTHSVDIIISDIRMPEMSGLELIEKIHAVSPKTRCIILTGYSDFSYAQQAIRNKTDDYLLKPIRYDHLVASVQKVMDSIKRQWEEASSYQRAIYTLQEHIPVLKEKLLLELIKGKRYSRETLQAKLKLYDIPYQIDDLFCFMLIRMEDSFTPYDINGLSLLEYGICNIAKETFENHFDIWHTKDEFDYLAFLVRFNNGDRSKYPLLEEKAVQLQNNVHTFLHCDISILLSPSGTFPEEVRTHYQTAISGMMKHIGSENGLFTAMTETSGPYPVQYMKSLYDPPTLHHLLESGGWDSAEEKIERICGELNSAYESTELILEAFFVISSAFSYILHKNNRKFSDLLDEDYMRTISKLPAMSIQKLQDWSLYVLHELIEVLNAEKNDHRAAVINKVKEFIGQNMMKDLSLQMLANHVYLHPVYLSKIFKLETGEKLVLYISRVKMGHAAHLLKTTDSKIFEICDELGYYNRSYFIQQFKKHYGLTPQEYRKN</sequence>
<dbReference type="EMBL" id="JBHSOW010000018">
    <property type="protein sequence ID" value="MFC5648638.1"/>
    <property type="molecule type" value="Genomic_DNA"/>
</dbReference>
<dbReference type="SUPFAM" id="SSF52172">
    <property type="entry name" value="CheY-like"/>
    <property type="match status" value="1"/>
</dbReference>
<evidence type="ECO:0000259" key="6">
    <source>
        <dbReference type="PROSITE" id="PS50110"/>
    </source>
</evidence>
<evidence type="ECO:0000313" key="7">
    <source>
        <dbReference type="EMBL" id="MFC5648638.1"/>
    </source>
</evidence>
<keyword evidence="4" id="KW-0597">Phosphoprotein</keyword>
<dbReference type="PANTHER" id="PTHR43280">
    <property type="entry name" value="ARAC-FAMILY TRANSCRIPTIONAL REGULATOR"/>
    <property type="match status" value="1"/>
</dbReference>
<feature type="domain" description="Response regulatory" evidence="6">
    <location>
        <begin position="3"/>
        <end position="120"/>
    </location>
</feature>
<feature type="domain" description="HTH araC/xylS-type" evidence="5">
    <location>
        <begin position="435"/>
        <end position="533"/>
    </location>
</feature>
<proteinExistence type="predicted"/>
<dbReference type="InterPro" id="IPR011006">
    <property type="entry name" value="CheY-like_superfamily"/>
</dbReference>
<keyword evidence="2" id="KW-0238">DNA-binding</keyword>
<dbReference type="InterPro" id="IPR018060">
    <property type="entry name" value="HTH_AraC"/>
</dbReference>
<dbReference type="Proteomes" id="UP001596047">
    <property type="component" value="Unassembled WGS sequence"/>
</dbReference>
<keyword evidence="1" id="KW-0805">Transcription regulation</keyword>
<dbReference type="Gene3D" id="3.40.50.2300">
    <property type="match status" value="1"/>
</dbReference>
<dbReference type="InterPro" id="IPR001789">
    <property type="entry name" value="Sig_transdc_resp-reg_receiver"/>
</dbReference>